<feature type="compositionally biased region" description="Basic and acidic residues" evidence="1">
    <location>
        <begin position="1"/>
        <end position="22"/>
    </location>
</feature>
<sequence length="551" mass="60545">MRDISQQGAERKERQRRQDKPPWHAGQLVAHDNIYDNEYIECRPDCNQCGAERSFVLQLLSRVDDDGWTTRGERSLHGASDEQQGVEKPCRPCSRRTSARPELRDQSLDADDDHEDGEDTHQRRAWQDIIGDHADRKSGQNKCKDAQVLPPVDVVPRDDQEVDVQHKGQDGKDGASRVDAGQEDAERHGQHGAAEAGDPLDEMSRQDDEAKQDSSQGKGHIFLHASSRGALEQYTRNAVVGSSTRAEASAPVRVCVRAKANHTVLERQCRPATWQRRGGTMRLKRAVAIVLTVAVAAVTCAGCRPKAVSTPENGLPSIVVRTVREEDMTLNYSVRTSYPQFEGNRPAGALEKANKAVAAMVLPDIAGVRQNAAHDAAAWAAENPSEAAQWLADHSRFLNADYEIPYLTNDLVSVRIRFETYSGGAHGMSYTRVVNARLSDGEIIDTEGLFLDGKQGLQWLSQYCATDLKRQYGPDYEALKKFVDDGTAPTADNFTSVSLEPSGLVVSFDPYQVGPYAAGPREVHIPAGEVQSMLAVTLSPDAFNLVLEPGD</sequence>
<evidence type="ECO:0000313" key="5">
    <source>
        <dbReference type="Proteomes" id="UP000266113"/>
    </source>
</evidence>
<proteinExistence type="predicted"/>
<dbReference type="EMBL" id="QXIY01000002">
    <property type="protein sequence ID" value="RIE17494.1"/>
    <property type="molecule type" value="Genomic_DNA"/>
</dbReference>
<dbReference type="Gene3D" id="3.90.640.20">
    <property type="entry name" value="Heat-shock cognate protein, ATPase"/>
    <property type="match status" value="1"/>
</dbReference>
<dbReference type="Pfam" id="PF13739">
    <property type="entry name" value="PdaC"/>
    <property type="match status" value="1"/>
</dbReference>
<feature type="compositionally biased region" description="Basic and acidic residues" evidence="1">
    <location>
        <begin position="71"/>
        <end position="80"/>
    </location>
</feature>
<dbReference type="InterPro" id="IPR021729">
    <property type="entry name" value="DUF3298"/>
</dbReference>
<evidence type="ECO:0000313" key="4">
    <source>
        <dbReference type="EMBL" id="RIE17494.1"/>
    </source>
</evidence>
<protein>
    <submittedName>
        <fullName evidence="4">DUF3298/DUF4163 domain-containing protein</fullName>
    </submittedName>
</protein>
<keyword evidence="5" id="KW-1185">Reference proteome</keyword>
<dbReference type="Pfam" id="PF11738">
    <property type="entry name" value="DUF3298"/>
    <property type="match status" value="1"/>
</dbReference>
<dbReference type="Gene3D" id="3.30.565.40">
    <property type="entry name" value="Fervidobacterium nodosum Rt17-B1 like"/>
    <property type="match status" value="1"/>
</dbReference>
<feature type="compositionally biased region" description="Basic and acidic residues" evidence="1">
    <location>
        <begin position="119"/>
        <end position="145"/>
    </location>
</feature>
<feature type="compositionally biased region" description="Acidic residues" evidence="1">
    <location>
        <begin position="108"/>
        <end position="118"/>
    </location>
</feature>
<gene>
    <name evidence="4" type="ORF">SMC1_00815</name>
</gene>
<reference evidence="4 5" key="1">
    <citation type="submission" date="2018-09" db="EMBL/GenBank/DDBJ databases">
        <title>Discovery and Ecogenomic Context for Candidatus Cryosericales, a Global Caldiserica Order Active in Thawing Permafrost.</title>
        <authorList>
            <person name="Martinez M.A."/>
            <person name="Woodcroft B.J."/>
            <person name="Ignacio Espinoza J.C."/>
            <person name="Zayed A."/>
            <person name="Singleton C.M."/>
            <person name="Boyd J."/>
            <person name="Li Y.-F."/>
            <person name="Purvine S."/>
            <person name="Maughan H."/>
            <person name="Hodgkins S.B."/>
            <person name="Anderson D."/>
            <person name="Sederholm M."/>
            <person name="Temperton B."/>
            <person name="Saleska S.R."/>
            <person name="Tyson G.W."/>
            <person name="Rich V.I."/>
        </authorList>
    </citation>
    <scope>NUCLEOTIDE SEQUENCE [LARGE SCALE GENOMIC DNA]</scope>
    <source>
        <strain evidence="4 5">SMC1</strain>
    </source>
</reference>
<feature type="domain" description="DUF3298" evidence="2">
    <location>
        <begin position="449"/>
        <end position="526"/>
    </location>
</feature>
<dbReference type="InterPro" id="IPR037126">
    <property type="entry name" value="PdaC/RsiV-like_sf"/>
</dbReference>
<dbReference type="Proteomes" id="UP000266113">
    <property type="component" value="Unassembled WGS sequence"/>
</dbReference>
<dbReference type="InterPro" id="IPR025303">
    <property type="entry name" value="PdaC"/>
</dbReference>
<feature type="compositionally biased region" description="Basic and acidic residues" evidence="1">
    <location>
        <begin position="155"/>
        <end position="176"/>
    </location>
</feature>
<comment type="caution">
    <text evidence="4">The sequence shown here is derived from an EMBL/GenBank/DDBJ whole genome shotgun (WGS) entry which is preliminary data.</text>
</comment>
<feature type="region of interest" description="Disordered" evidence="1">
    <location>
        <begin position="1"/>
        <end position="29"/>
    </location>
</feature>
<feature type="domain" description="Deacetylase PdaC" evidence="3">
    <location>
        <begin position="331"/>
        <end position="429"/>
    </location>
</feature>
<evidence type="ECO:0000256" key="1">
    <source>
        <dbReference type="SAM" id="MobiDB-lite"/>
    </source>
</evidence>
<evidence type="ECO:0000259" key="3">
    <source>
        <dbReference type="Pfam" id="PF13739"/>
    </source>
</evidence>
<organism evidence="4 5">
    <name type="scientific">Candidatus Cryosericum septentrionale</name>
    <dbReference type="NCBI Taxonomy" id="2290913"/>
    <lineage>
        <taxon>Bacteria</taxon>
        <taxon>Pseudomonadati</taxon>
        <taxon>Caldisericota/Cryosericota group</taxon>
        <taxon>Candidatus Cryosericota</taxon>
        <taxon>Candidatus Cryosericia</taxon>
        <taxon>Candidatus Cryosericales</taxon>
        <taxon>Candidatus Cryosericaceae</taxon>
        <taxon>Candidatus Cryosericum</taxon>
    </lineage>
</organism>
<evidence type="ECO:0000259" key="2">
    <source>
        <dbReference type="Pfam" id="PF11738"/>
    </source>
</evidence>
<feature type="region of interest" description="Disordered" evidence="1">
    <location>
        <begin position="71"/>
        <end position="218"/>
    </location>
</feature>
<feature type="compositionally biased region" description="Basic and acidic residues" evidence="1">
    <location>
        <begin position="202"/>
        <end position="212"/>
    </location>
</feature>
<dbReference type="AlphaFoldDB" id="A0A398E1P7"/>
<name>A0A398E1P7_9BACT</name>
<accession>A0A398E1P7</accession>